<evidence type="ECO:0000256" key="2">
    <source>
        <dbReference type="SAM" id="Phobius"/>
    </source>
</evidence>
<gene>
    <name evidence="3" type="ORF">IDM40_19855</name>
</gene>
<organism evidence="3 4">
    <name type="scientific">Nocardiopsis coralli</name>
    <dbReference type="NCBI Taxonomy" id="2772213"/>
    <lineage>
        <taxon>Bacteria</taxon>
        <taxon>Bacillati</taxon>
        <taxon>Actinomycetota</taxon>
        <taxon>Actinomycetes</taxon>
        <taxon>Streptosporangiales</taxon>
        <taxon>Nocardiopsidaceae</taxon>
        <taxon>Nocardiopsis</taxon>
    </lineage>
</organism>
<accession>A0ABR9PAS3</accession>
<feature type="compositionally biased region" description="Polar residues" evidence="1">
    <location>
        <begin position="244"/>
        <end position="259"/>
    </location>
</feature>
<keyword evidence="2" id="KW-1133">Transmembrane helix</keyword>
<dbReference type="EMBL" id="JADBGI010000019">
    <property type="protein sequence ID" value="MBE3000929.1"/>
    <property type="molecule type" value="Genomic_DNA"/>
</dbReference>
<dbReference type="Proteomes" id="UP000806528">
    <property type="component" value="Unassembled WGS sequence"/>
</dbReference>
<proteinExistence type="predicted"/>
<feature type="region of interest" description="Disordered" evidence="1">
    <location>
        <begin position="391"/>
        <end position="425"/>
    </location>
</feature>
<protein>
    <recommendedName>
        <fullName evidence="5">Secreted protein</fullName>
    </recommendedName>
</protein>
<name>A0ABR9PAS3_9ACTN</name>
<keyword evidence="2" id="KW-0812">Transmembrane</keyword>
<reference evidence="3 4" key="1">
    <citation type="submission" date="2020-09" db="EMBL/GenBank/DDBJ databases">
        <title>Diversity and distribution of actinomycetes associated with coral in the coast of Hainan.</title>
        <authorList>
            <person name="Li F."/>
        </authorList>
    </citation>
    <scope>NUCLEOTIDE SEQUENCE [LARGE SCALE GENOMIC DNA]</scope>
    <source>
        <strain evidence="3 4">HNM0947</strain>
    </source>
</reference>
<feature type="region of interest" description="Disordered" evidence="1">
    <location>
        <begin position="242"/>
        <end position="263"/>
    </location>
</feature>
<evidence type="ECO:0000313" key="3">
    <source>
        <dbReference type="EMBL" id="MBE3000929.1"/>
    </source>
</evidence>
<comment type="caution">
    <text evidence="3">The sequence shown here is derived from an EMBL/GenBank/DDBJ whole genome shotgun (WGS) entry which is preliminary data.</text>
</comment>
<keyword evidence="4" id="KW-1185">Reference proteome</keyword>
<evidence type="ECO:0008006" key="5">
    <source>
        <dbReference type="Google" id="ProtNLM"/>
    </source>
</evidence>
<evidence type="ECO:0000313" key="4">
    <source>
        <dbReference type="Proteomes" id="UP000806528"/>
    </source>
</evidence>
<sequence>MNALKRIPRTRLVATGAGLIVLALSAAWFLWPEPGPDDHRTNPDALSMAISQAELDEIAELHTHMDGEPVTDALGTAHGALLVLDNGVVALSGEQWADQRDGHWPEQWRYLDHDPVTDVEVLPVDNANESIALTQGQIGEEDHSVTLLDSHTGEIEGGARLGNTFSTGDELHLNSAAVLQQSGHMLSSYALGHIEEPLGRSTWALSTDELCPEPSEPSGSADITPAPRSFIISLRCNAPETGKESQVVSHQDSWSASEGTSGGTDELWRMVWEDVDPDAEPTQVGFMSPAVVPDSPEDVVTELMKSGNSVPYALAHARMNAEADYHHPPLFQGHNTQEYFSEPLLNRDEYPEVLIVGGISDLHPHMSMQGAKLLLSDPDVDFSRADSPFLQWDSGGAEAEPQSYRAYETPELTLDLEPQIEDALS</sequence>
<dbReference type="RefSeq" id="WP_193123532.1">
    <property type="nucleotide sequence ID" value="NZ_JADBGI010000019.1"/>
</dbReference>
<feature type="transmembrane region" description="Helical" evidence="2">
    <location>
        <begin position="12"/>
        <end position="31"/>
    </location>
</feature>
<keyword evidence="2" id="KW-0472">Membrane</keyword>
<evidence type="ECO:0000256" key="1">
    <source>
        <dbReference type="SAM" id="MobiDB-lite"/>
    </source>
</evidence>